<accession>G0NFT5</accession>
<keyword evidence="2" id="KW-1185">Reference proteome</keyword>
<proteinExistence type="predicted"/>
<dbReference type="Proteomes" id="UP000008068">
    <property type="component" value="Unassembled WGS sequence"/>
</dbReference>
<organism evidence="2">
    <name type="scientific">Caenorhabditis brenneri</name>
    <name type="common">Nematode worm</name>
    <dbReference type="NCBI Taxonomy" id="135651"/>
    <lineage>
        <taxon>Eukaryota</taxon>
        <taxon>Metazoa</taxon>
        <taxon>Ecdysozoa</taxon>
        <taxon>Nematoda</taxon>
        <taxon>Chromadorea</taxon>
        <taxon>Rhabditida</taxon>
        <taxon>Rhabditina</taxon>
        <taxon>Rhabditomorpha</taxon>
        <taxon>Rhabditoidea</taxon>
        <taxon>Rhabditidae</taxon>
        <taxon>Peloderinae</taxon>
        <taxon>Caenorhabditis</taxon>
    </lineage>
</organism>
<dbReference type="PANTHER" id="PTHR21503:SF8">
    <property type="entry name" value="F-BOX ASSOCIATED DOMAIN-CONTAINING PROTEIN-RELATED"/>
    <property type="match status" value="1"/>
</dbReference>
<sequence>MDTYCQFAQPRIFRSFLERVHVENCFISEQCVRGVPDRDTPLKHIQNLYLEQAVWVHQSLLLGFTGRHIYLENTKLRTYDMKDFVEQWVEGQICVNLETAIISTELVYRYGEVLQEVPSFYGQGRAHEGRYVYNAAFRDFFQKEFDFLDCADCHEITRMTDGVIASVKILSETKSGVTRHYFFMFVWHDDNPAPGAFQNNEPGYRFL</sequence>
<dbReference type="eggNOG" id="ENOG502TIE4">
    <property type="taxonomic scope" value="Eukaryota"/>
</dbReference>
<gene>
    <name evidence="1" type="ORF">CAEBREN_14630</name>
</gene>
<protein>
    <recommendedName>
        <fullName evidence="3">F-box associated domain-containing protein</fullName>
    </recommendedName>
</protein>
<evidence type="ECO:0000313" key="2">
    <source>
        <dbReference type="Proteomes" id="UP000008068"/>
    </source>
</evidence>
<dbReference type="EMBL" id="GL379877">
    <property type="protein sequence ID" value="EGT59734.1"/>
    <property type="molecule type" value="Genomic_DNA"/>
</dbReference>
<dbReference type="HOGENOM" id="CLU_1327424_0_0_1"/>
<dbReference type="AlphaFoldDB" id="G0NFT5"/>
<name>G0NFT5_CAEBE</name>
<dbReference type="OrthoDB" id="5802822at2759"/>
<evidence type="ECO:0008006" key="3">
    <source>
        <dbReference type="Google" id="ProtNLM"/>
    </source>
</evidence>
<reference evidence="2" key="1">
    <citation type="submission" date="2011-07" db="EMBL/GenBank/DDBJ databases">
        <authorList>
            <consortium name="Caenorhabditis brenneri Sequencing and Analysis Consortium"/>
            <person name="Wilson R.K."/>
        </authorList>
    </citation>
    <scope>NUCLEOTIDE SEQUENCE [LARGE SCALE GENOMIC DNA]</scope>
    <source>
        <strain evidence="2">PB2801</strain>
    </source>
</reference>
<dbReference type="PANTHER" id="PTHR21503">
    <property type="entry name" value="F-BOX-CONTAINING HYPOTHETICAL PROTEIN C.ELEGANS"/>
    <property type="match status" value="1"/>
</dbReference>
<dbReference type="InParanoid" id="G0NFT5"/>
<evidence type="ECO:0000313" key="1">
    <source>
        <dbReference type="EMBL" id="EGT59734.1"/>
    </source>
</evidence>